<keyword evidence="2" id="KW-1185">Reference proteome</keyword>
<evidence type="ECO:0000259" key="1">
    <source>
        <dbReference type="PROSITE" id="PS50017"/>
    </source>
</evidence>
<organism evidence="2 3">
    <name type="scientific">Acanthaster planci</name>
    <name type="common">Crown-of-thorns starfish</name>
    <dbReference type="NCBI Taxonomy" id="133434"/>
    <lineage>
        <taxon>Eukaryota</taxon>
        <taxon>Metazoa</taxon>
        <taxon>Echinodermata</taxon>
        <taxon>Eleutherozoa</taxon>
        <taxon>Asterozoa</taxon>
        <taxon>Asteroidea</taxon>
        <taxon>Valvatacea</taxon>
        <taxon>Valvatida</taxon>
        <taxon>Acanthasteridae</taxon>
        <taxon>Acanthaster</taxon>
    </lineage>
</organism>
<dbReference type="PROSITE" id="PS50017">
    <property type="entry name" value="DEATH_DOMAIN"/>
    <property type="match status" value="1"/>
</dbReference>
<sequence>MLSEWRGKGSSRMAQTTQLCAALAVIGRKDLAYELQVLNDNDVYKMSKVFCREWKDKAFDLGFSRKEVVEIESISSYQGPEKASETLEKWRERQSWKEDDGEVLCRALEKVDKKDLADELRKDKNSFIDGIMRLRRVAYMLTLEPGSKELIGQEFLQPPKMIINNQEDLRSLRDDVGEPCDEPLHVEMLDVWCRSREDIDLLREILKSAKFDFLKHLQLQLQLSENWKEELQSLVQTFQPGIKLPEVHLVLFGRNNIEYDIGHVGKCLFEITSQFPGKMGLSPCNIFRSHRDVQRFVDALKACKLQLLGCPRVDLHGHVDLLAPLITDCLKIMWLNQCNLTDDDASDLTCILSKCHGLQKLDVHCNKFSMDGISDITSYLTLEHFPNLIRLDVYDMGLDAAQVKEVVKKNLPHLKETETGIFKIT</sequence>
<accession>A0A8B8A5A7</accession>
<dbReference type="Gene3D" id="3.80.10.10">
    <property type="entry name" value="Ribonuclease Inhibitor"/>
    <property type="match status" value="1"/>
</dbReference>
<dbReference type="InterPro" id="IPR011029">
    <property type="entry name" value="DEATH-like_dom_sf"/>
</dbReference>
<dbReference type="OMA" id="IEYDIGH"/>
<evidence type="ECO:0000313" key="3">
    <source>
        <dbReference type="RefSeq" id="XP_022111126.1"/>
    </source>
</evidence>
<dbReference type="GO" id="GO:0007165">
    <property type="term" value="P:signal transduction"/>
    <property type="evidence" value="ECO:0007669"/>
    <property type="project" value="InterPro"/>
</dbReference>
<dbReference type="InterPro" id="IPR000488">
    <property type="entry name" value="Death_dom"/>
</dbReference>
<protein>
    <submittedName>
        <fullName evidence="3">Uncharacterized protein LOC110990431</fullName>
    </submittedName>
</protein>
<dbReference type="Gene3D" id="1.10.533.10">
    <property type="entry name" value="Death Domain, Fas"/>
    <property type="match status" value="1"/>
</dbReference>
<dbReference type="SUPFAM" id="SSF52047">
    <property type="entry name" value="RNI-like"/>
    <property type="match status" value="1"/>
</dbReference>
<dbReference type="SUPFAM" id="SSF47986">
    <property type="entry name" value="DEATH domain"/>
    <property type="match status" value="1"/>
</dbReference>
<proteinExistence type="predicted"/>
<dbReference type="KEGG" id="aplc:110990431"/>
<dbReference type="Proteomes" id="UP000694845">
    <property type="component" value="Unplaced"/>
</dbReference>
<dbReference type="InterPro" id="IPR032675">
    <property type="entry name" value="LRR_dom_sf"/>
</dbReference>
<reference evidence="3" key="1">
    <citation type="submission" date="2025-08" db="UniProtKB">
        <authorList>
            <consortium name="RefSeq"/>
        </authorList>
    </citation>
    <scope>IDENTIFICATION</scope>
</reference>
<dbReference type="CDD" id="cd01670">
    <property type="entry name" value="Death"/>
    <property type="match status" value="1"/>
</dbReference>
<dbReference type="AlphaFoldDB" id="A0A8B8A5A7"/>
<gene>
    <name evidence="3" type="primary">LOC110990431</name>
</gene>
<feature type="domain" description="Death" evidence="1">
    <location>
        <begin position="53"/>
        <end position="124"/>
    </location>
</feature>
<dbReference type="Pfam" id="PF00531">
    <property type="entry name" value="Death"/>
    <property type="match status" value="1"/>
</dbReference>
<dbReference type="GeneID" id="110990431"/>
<dbReference type="RefSeq" id="XP_022111126.1">
    <property type="nucleotide sequence ID" value="XM_022255434.1"/>
</dbReference>
<name>A0A8B8A5A7_ACAPL</name>
<evidence type="ECO:0000313" key="2">
    <source>
        <dbReference type="Proteomes" id="UP000694845"/>
    </source>
</evidence>